<dbReference type="InterPro" id="IPR026589">
    <property type="entry name" value="FtsP"/>
</dbReference>
<evidence type="ECO:0000256" key="1">
    <source>
        <dbReference type="ARBA" id="ARBA00022618"/>
    </source>
</evidence>
<dbReference type="GO" id="GO:0030288">
    <property type="term" value="C:outer membrane-bounded periplasmic space"/>
    <property type="evidence" value="ECO:0007669"/>
    <property type="project" value="UniProtKB-UniRule"/>
</dbReference>
<dbReference type="SUPFAM" id="SSF49503">
    <property type="entry name" value="Cupredoxins"/>
    <property type="match status" value="3"/>
</dbReference>
<dbReference type="GO" id="GO:0016491">
    <property type="term" value="F:oxidoreductase activity"/>
    <property type="evidence" value="ECO:0007669"/>
    <property type="project" value="InterPro"/>
</dbReference>
<dbReference type="CDD" id="cd13867">
    <property type="entry name" value="CuRO_2_CueO_FtsP"/>
    <property type="match status" value="1"/>
</dbReference>
<keyword evidence="4 5" id="KW-0131">Cell cycle</keyword>
<protein>
    <recommendedName>
        <fullName evidence="5">Cell division protein FtsP</fullName>
    </recommendedName>
</protein>
<comment type="caution">
    <text evidence="8">The sequence shown here is derived from an EMBL/GenBank/DDBJ whole genome shotgun (WGS) entry which is preliminary data.</text>
</comment>
<dbReference type="RefSeq" id="WP_084913073.1">
    <property type="nucleotide sequence ID" value="NZ_CP114062.1"/>
</dbReference>
<comment type="function">
    <text evidence="5">Cell division protein that is required for growth during stress conditions. May be involved in protecting or stabilizing the divisomal assembly under conditions of stress.</text>
</comment>
<dbReference type="Pfam" id="PF07732">
    <property type="entry name" value="Cu-oxidase_3"/>
    <property type="match status" value="1"/>
</dbReference>
<dbReference type="GO" id="GO:0005507">
    <property type="term" value="F:copper ion binding"/>
    <property type="evidence" value="ECO:0007669"/>
    <property type="project" value="InterPro"/>
</dbReference>
<dbReference type="STRING" id="1646377.BS640_18570"/>
<evidence type="ECO:0000256" key="2">
    <source>
        <dbReference type="ARBA" id="ARBA00022729"/>
    </source>
</evidence>
<sequence>MSLSRRSFIQATGMALAAGSLPLRANASEAQPVLPVPPLIESRRGQPLFLTLQQSHWAFLGGSKAPVWGFNGMYLGPTVRVYNGDDVKLIYSNRLPVPAAMTISGLQVPGTLTGGAARLMSAGSDWSPVLPIRQPAATCWYHANTPGHMAAHVYNGLAGMWLVEDDVSKSLPLPNHYGVDDFPVVIQDKRLDNFGVPQYDTPASGGFFGDTMLVNGVQSPFVQVSRGWVRLRLLNASNARRYELTLTDNRPFHVIASDQGFLPAPVSVQRLSLAPGERREVLIDMSQGDEVSVSAGEAAGIMDRLRGLFQPSSILVSTIVLTLKPTGLLPLVTDNLPMRLLADQLIVGNVVRSREFRLGDNQPGINGAVFDPSRTDVQALQGTWERWTVHADLPQPFHVQGVTFMVKTVNGAAPLVEDAGFKDTVWVDGEVELLVYLNQPSYDHFPFFFYSQTLELADRGSMGQMVIQPSPSY</sequence>
<evidence type="ECO:0000256" key="3">
    <source>
        <dbReference type="ARBA" id="ARBA00022764"/>
    </source>
</evidence>
<dbReference type="InterPro" id="IPR006311">
    <property type="entry name" value="TAT_signal"/>
</dbReference>
<dbReference type="InterPro" id="IPR011706">
    <property type="entry name" value="Cu-oxidase_C"/>
</dbReference>
<evidence type="ECO:0000313" key="8">
    <source>
        <dbReference type="EMBL" id="ORJ24009.1"/>
    </source>
</evidence>
<dbReference type="Gene3D" id="2.60.40.420">
    <property type="entry name" value="Cupredoxins - blue copper proteins"/>
    <property type="match status" value="3"/>
</dbReference>
<dbReference type="HAMAP" id="MF_00915">
    <property type="entry name" value="FtsP"/>
    <property type="match status" value="1"/>
</dbReference>
<dbReference type="InterPro" id="IPR011707">
    <property type="entry name" value="Cu-oxidase-like_N"/>
</dbReference>
<dbReference type="Pfam" id="PF07731">
    <property type="entry name" value="Cu-oxidase_2"/>
    <property type="match status" value="1"/>
</dbReference>
<dbReference type="EMBL" id="MRWE01000037">
    <property type="protein sequence ID" value="ORJ24009.1"/>
    <property type="molecule type" value="Genomic_DNA"/>
</dbReference>
<dbReference type="GO" id="GO:0032153">
    <property type="term" value="C:cell division site"/>
    <property type="evidence" value="ECO:0007669"/>
    <property type="project" value="UniProtKB-UniRule"/>
</dbReference>
<evidence type="ECO:0000259" key="7">
    <source>
        <dbReference type="Pfam" id="PF07732"/>
    </source>
</evidence>
<dbReference type="PROSITE" id="PS51318">
    <property type="entry name" value="TAT"/>
    <property type="match status" value="1"/>
</dbReference>
<dbReference type="InterPro" id="IPR008972">
    <property type="entry name" value="Cupredoxin"/>
</dbReference>
<evidence type="ECO:0000259" key="6">
    <source>
        <dbReference type="Pfam" id="PF07731"/>
    </source>
</evidence>
<feature type="domain" description="Plastocyanin-like" evidence="6">
    <location>
        <begin position="362"/>
        <end position="469"/>
    </location>
</feature>
<evidence type="ECO:0000256" key="4">
    <source>
        <dbReference type="ARBA" id="ARBA00023306"/>
    </source>
</evidence>
<evidence type="ECO:0000313" key="9">
    <source>
        <dbReference type="Proteomes" id="UP000192536"/>
    </source>
</evidence>
<keyword evidence="1 5" id="KW-0132">Cell division</keyword>
<dbReference type="PANTHER" id="PTHR48267">
    <property type="entry name" value="CUPREDOXIN SUPERFAMILY PROTEIN"/>
    <property type="match status" value="1"/>
</dbReference>
<feature type="domain" description="Plastocyanin-like" evidence="7">
    <location>
        <begin position="52"/>
        <end position="166"/>
    </location>
</feature>
<dbReference type="InterPro" id="IPR045087">
    <property type="entry name" value="Cu-oxidase_fam"/>
</dbReference>
<comment type="similarity">
    <text evidence="5">Belongs to the FtsP family.</text>
</comment>
<dbReference type="Proteomes" id="UP000192536">
    <property type="component" value="Unassembled WGS sequence"/>
</dbReference>
<reference evidence="8 9" key="1">
    <citation type="journal article" date="2017" name="Int. J. Syst. Evol. Microbiol.">
        <title>Rouxiella badensis sp. nov. and Rouxiella silvae sp. nov. isolated from peat bog soil in Germany and emendation of the genus description.</title>
        <authorList>
            <person name="Le Fleche-Mateos A."/>
            <person name="Kugler J.H."/>
            <person name="Hansen S.H."/>
            <person name="Syldatk C."/>
            <person name="Hausmann R."/>
            <person name="Lomprez F."/>
            <person name="Vandenbogaert M."/>
            <person name="Manuguerra J.C."/>
            <person name="Grimont P.A."/>
        </authorList>
    </citation>
    <scope>NUCLEOTIDE SEQUENCE [LARGE SCALE GENOMIC DNA]</scope>
    <source>
        <strain evidence="8 9">DSM 100043</strain>
    </source>
</reference>
<dbReference type="PANTHER" id="PTHR48267:SF1">
    <property type="entry name" value="BILIRUBIN OXIDASE"/>
    <property type="match status" value="1"/>
</dbReference>
<dbReference type="AlphaFoldDB" id="A0A1X0WB62"/>
<proteinExistence type="inferred from homology"/>
<keyword evidence="2" id="KW-0732">Signal</keyword>
<comment type="subcellular location">
    <subcellularLocation>
        <location evidence="5">Periplasm</location>
    </subcellularLocation>
    <text evidence="5">Localizes to the division septum.</text>
</comment>
<evidence type="ECO:0000256" key="5">
    <source>
        <dbReference type="HAMAP-Rule" id="MF_00915"/>
    </source>
</evidence>
<gene>
    <name evidence="5" type="primary">ftsP</name>
    <name evidence="8" type="ORF">BS640_18570</name>
</gene>
<dbReference type="GeneID" id="93568726"/>
<dbReference type="GO" id="GO:0043093">
    <property type="term" value="P:FtsZ-dependent cytokinesis"/>
    <property type="evidence" value="ECO:0007669"/>
    <property type="project" value="UniProtKB-UniRule"/>
</dbReference>
<organism evidence="8 9">
    <name type="scientific">Rouxiella badensis</name>
    <dbReference type="NCBI Taxonomy" id="1646377"/>
    <lineage>
        <taxon>Bacteria</taxon>
        <taxon>Pseudomonadati</taxon>
        <taxon>Pseudomonadota</taxon>
        <taxon>Gammaproteobacteria</taxon>
        <taxon>Enterobacterales</taxon>
        <taxon>Yersiniaceae</taxon>
        <taxon>Rouxiella</taxon>
    </lineage>
</organism>
<keyword evidence="9" id="KW-1185">Reference proteome</keyword>
<keyword evidence="3 5" id="KW-0574">Periplasm</keyword>
<name>A0A1X0WB62_9GAMM</name>
<dbReference type="NCBIfam" id="NF008135">
    <property type="entry name" value="PRK10883.1"/>
    <property type="match status" value="1"/>
</dbReference>
<accession>A0A1X0WB62</accession>